<evidence type="ECO:0000256" key="2">
    <source>
        <dbReference type="ARBA" id="ARBA00022771"/>
    </source>
</evidence>
<feature type="domain" description="CCHC-type" evidence="6">
    <location>
        <begin position="249"/>
        <end position="265"/>
    </location>
</feature>
<evidence type="ECO:0000313" key="8">
    <source>
        <dbReference type="EMBL" id="MCH99774.1"/>
    </source>
</evidence>
<keyword evidence="2 4" id="KW-0863">Zinc-finger</keyword>
<dbReference type="InterPro" id="IPR036875">
    <property type="entry name" value="Znf_CCHC_sf"/>
</dbReference>
<dbReference type="PANTHER" id="PTHR31973">
    <property type="entry name" value="POLYPROTEIN, PUTATIVE-RELATED"/>
    <property type="match status" value="1"/>
</dbReference>
<evidence type="ECO:0000256" key="5">
    <source>
        <dbReference type="SAM" id="MobiDB-lite"/>
    </source>
</evidence>
<dbReference type="Pfam" id="PF04434">
    <property type="entry name" value="SWIM"/>
    <property type="match status" value="1"/>
</dbReference>
<evidence type="ECO:0000256" key="4">
    <source>
        <dbReference type="PROSITE-ProRule" id="PRU00047"/>
    </source>
</evidence>
<dbReference type="SUPFAM" id="SSF57756">
    <property type="entry name" value="Retrovirus zinc finger-like domains"/>
    <property type="match status" value="1"/>
</dbReference>
<evidence type="ECO:0008006" key="10">
    <source>
        <dbReference type="Google" id="ProtNLM"/>
    </source>
</evidence>
<dbReference type="GO" id="GO:0003676">
    <property type="term" value="F:nucleic acid binding"/>
    <property type="evidence" value="ECO:0007669"/>
    <property type="project" value="InterPro"/>
</dbReference>
<reference evidence="8 9" key="1">
    <citation type="journal article" date="2018" name="Front. Plant Sci.">
        <title>Red Clover (Trifolium pratense) and Zigzag Clover (T. medium) - A Picture of Genomic Similarities and Differences.</title>
        <authorList>
            <person name="Dluhosova J."/>
            <person name="Istvanek J."/>
            <person name="Nedelnik J."/>
            <person name="Repkova J."/>
        </authorList>
    </citation>
    <scope>NUCLEOTIDE SEQUENCE [LARGE SCALE GENOMIC DNA]</scope>
    <source>
        <strain evidence="9">cv. 10/8</strain>
        <tissue evidence="8">Leaf</tissue>
    </source>
</reference>
<sequence length="277" mass="32118">MMGAAKATYIQAYEKKMSELKVVNTKAWEWLVGHPTKLWCKHAFSFFSKCDVLMNNISEAFNSTILVARDKPIITMCEWIRIYLMNRMATLRYKNVKYQQRIMPTPKKRLNREVELSGGWSSHLSSETEFQVEHHASSFIVNLDKRTCTCNFWELVGIPCRHAISAMGFSNQNPEDFVDHYYSREAYELCYSFSVSAINGQDMWPKAEVEVEDMLPPQYKRGPGRPKKMRRRDAHEDANPRKQRPAPNRCTKCGNPGHNARGCKSTEVNPDAQRRKV</sequence>
<keyword evidence="3" id="KW-0862">Zinc</keyword>
<feature type="compositionally biased region" description="Basic residues" evidence="5">
    <location>
        <begin position="222"/>
        <end position="232"/>
    </location>
</feature>
<dbReference type="InterPro" id="IPR006564">
    <property type="entry name" value="Znf_PMZ"/>
</dbReference>
<dbReference type="AlphaFoldDB" id="A0A392NMS4"/>
<dbReference type="GO" id="GO:0008270">
    <property type="term" value="F:zinc ion binding"/>
    <property type="evidence" value="ECO:0007669"/>
    <property type="project" value="UniProtKB-KW"/>
</dbReference>
<evidence type="ECO:0000256" key="3">
    <source>
        <dbReference type="ARBA" id="ARBA00022833"/>
    </source>
</evidence>
<proteinExistence type="predicted"/>
<dbReference type="PROSITE" id="PS50158">
    <property type="entry name" value="ZF_CCHC"/>
    <property type="match status" value="1"/>
</dbReference>
<comment type="caution">
    <text evidence="8">The sequence shown here is derived from an EMBL/GenBank/DDBJ whole genome shotgun (WGS) entry which is preliminary data.</text>
</comment>
<organism evidence="8 9">
    <name type="scientific">Trifolium medium</name>
    <dbReference type="NCBI Taxonomy" id="97028"/>
    <lineage>
        <taxon>Eukaryota</taxon>
        <taxon>Viridiplantae</taxon>
        <taxon>Streptophyta</taxon>
        <taxon>Embryophyta</taxon>
        <taxon>Tracheophyta</taxon>
        <taxon>Spermatophyta</taxon>
        <taxon>Magnoliopsida</taxon>
        <taxon>eudicotyledons</taxon>
        <taxon>Gunneridae</taxon>
        <taxon>Pentapetalae</taxon>
        <taxon>rosids</taxon>
        <taxon>fabids</taxon>
        <taxon>Fabales</taxon>
        <taxon>Fabaceae</taxon>
        <taxon>Papilionoideae</taxon>
        <taxon>50 kb inversion clade</taxon>
        <taxon>NPAAA clade</taxon>
        <taxon>Hologalegina</taxon>
        <taxon>IRL clade</taxon>
        <taxon>Trifolieae</taxon>
        <taxon>Trifolium</taxon>
    </lineage>
</organism>
<evidence type="ECO:0000313" key="9">
    <source>
        <dbReference type="Proteomes" id="UP000265520"/>
    </source>
</evidence>
<name>A0A392NMS4_9FABA</name>
<dbReference type="Proteomes" id="UP000265520">
    <property type="component" value="Unassembled WGS sequence"/>
</dbReference>
<accession>A0A392NMS4</accession>
<dbReference type="SMART" id="SM00575">
    <property type="entry name" value="ZnF_PMZ"/>
    <property type="match status" value="1"/>
</dbReference>
<keyword evidence="9" id="KW-1185">Reference proteome</keyword>
<dbReference type="EMBL" id="LXQA010041292">
    <property type="protein sequence ID" value="MCH99774.1"/>
    <property type="molecule type" value="Genomic_DNA"/>
</dbReference>
<evidence type="ECO:0000259" key="7">
    <source>
        <dbReference type="PROSITE" id="PS50966"/>
    </source>
</evidence>
<dbReference type="InterPro" id="IPR007527">
    <property type="entry name" value="Znf_SWIM"/>
</dbReference>
<dbReference type="PROSITE" id="PS50966">
    <property type="entry name" value="ZF_SWIM"/>
    <property type="match status" value="1"/>
</dbReference>
<dbReference type="InterPro" id="IPR001878">
    <property type="entry name" value="Znf_CCHC"/>
</dbReference>
<evidence type="ECO:0000256" key="1">
    <source>
        <dbReference type="ARBA" id="ARBA00022723"/>
    </source>
</evidence>
<feature type="region of interest" description="Disordered" evidence="5">
    <location>
        <begin position="215"/>
        <end position="277"/>
    </location>
</feature>
<keyword evidence="1" id="KW-0479">Metal-binding</keyword>
<feature type="domain" description="SWIM-type" evidence="7">
    <location>
        <begin position="139"/>
        <end position="171"/>
    </location>
</feature>
<evidence type="ECO:0000259" key="6">
    <source>
        <dbReference type="PROSITE" id="PS50158"/>
    </source>
</evidence>
<protein>
    <recommendedName>
        <fullName evidence="10">SWIM-type domain-containing protein</fullName>
    </recommendedName>
</protein>
<dbReference type="PANTHER" id="PTHR31973:SF187">
    <property type="entry name" value="MUTATOR TRANSPOSASE MUDRA PROTEIN"/>
    <property type="match status" value="1"/>
</dbReference>